<name>W1P007_AMBTC</name>
<dbReference type="AlphaFoldDB" id="W1P007"/>
<dbReference type="Proteomes" id="UP000017836">
    <property type="component" value="Unassembled WGS sequence"/>
</dbReference>
<accession>W1P007</accession>
<protein>
    <submittedName>
        <fullName evidence="1">Uncharacterized protein</fullName>
    </submittedName>
</protein>
<proteinExistence type="predicted"/>
<dbReference type="Gramene" id="ERN00969">
    <property type="protein sequence ID" value="ERN00969"/>
    <property type="gene ID" value="AMTR_s00002p00090270"/>
</dbReference>
<evidence type="ECO:0000313" key="2">
    <source>
        <dbReference type="Proteomes" id="UP000017836"/>
    </source>
</evidence>
<gene>
    <name evidence="1" type="ORF">AMTR_s00002p00090270</name>
</gene>
<organism evidence="1 2">
    <name type="scientific">Amborella trichopoda</name>
    <dbReference type="NCBI Taxonomy" id="13333"/>
    <lineage>
        <taxon>Eukaryota</taxon>
        <taxon>Viridiplantae</taxon>
        <taxon>Streptophyta</taxon>
        <taxon>Embryophyta</taxon>
        <taxon>Tracheophyta</taxon>
        <taxon>Spermatophyta</taxon>
        <taxon>Magnoliopsida</taxon>
        <taxon>Amborellales</taxon>
        <taxon>Amborellaceae</taxon>
        <taxon>Amborella</taxon>
    </lineage>
</organism>
<reference evidence="2" key="1">
    <citation type="journal article" date="2013" name="Science">
        <title>The Amborella genome and the evolution of flowering plants.</title>
        <authorList>
            <consortium name="Amborella Genome Project"/>
        </authorList>
    </citation>
    <scope>NUCLEOTIDE SEQUENCE [LARGE SCALE GENOMIC DNA]</scope>
</reference>
<dbReference type="EMBL" id="KI394767">
    <property type="protein sequence ID" value="ERN00969.1"/>
    <property type="molecule type" value="Genomic_DNA"/>
</dbReference>
<evidence type="ECO:0000313" key="1">
    <source>
        <dbReference type="EMBL" id="ERN00969.1"/>
    </source>
</evidence>
<dbReference type="HOGENOM" id="CLU_2323544_0_0_1"/>
<keyword evidence="2" id="KW-1185">Reference proteome</keyword>
<sequence length="105" mass="12085">MTPETSLPERIFALLERCGSDLHCRSAHSERWRACLYCRNAVLHCRSAMAPETLLSERIFALLKRVLIMPERCGLDLHCRSVHSECQSTCLYCQSTCENRRENAV</sequence>